<proteinExistence type="predicted"/>
<protein>
    <submittedName>
        <fullName evidence="2">Collagen alpha-1(I) chain</fullName>
    </submittedName>
</protein>
<accession>A0AAD9QAU3</accession>
<comment type="caution">
    <text evidence="2">The sequence shown here is derived from an EMBL/GenBank/DDBJ whole genome shotgun (WGS) entry which is preliminary data.</text>
</comment>
<dbReference type="Pfam" id="PF01391">
    <property type="entry name" value="Collagen"/>
    <property type="match status" value="1"/>
</dbReference>
<evidence type="ECO:0000313" key="2">
    <source>
        <dbReference type="EMBL" id="KAK2557909.1"/>
    </source>
</evidence>
<reference evidence="2" key="2">
    <citation type="journal article" date="2023" name="Science">
        <title>Genomic signatures of disease resistance in endangered staghorn corals.</title>
        <authorList>
            <person name="Vollmer S.V."/>
            <person name="Selwyn J.D."/>
            <person name="Despard B.A."/>
            <person name="Roesel C.L."/>
        </authorList>
    </citation>
    <scope>NUCLEOTIDE SEQUENCE</scope>
    <source>
        <strain evidence="2">K2</strain>
    </source>
</reference>
<organism evidence="2 3">
    <name type="scientific">Acropora cervicornis</name>
    <name type="common">Staghorn coral</name>
    <dbReference type="NCBI Taxonomy" id="6130"/>
    <lineage>
        <taxon>Eukaryota</taxon>
        <taxon>Metazoa</taxon>
        <taxon>Cnidaria</taxon>
        <taxon>Anthozoa</taxon>
        <taxon>Hexacorallia</taxon>
        <taxon>Scleractinia</taxon>
        <taxon>Astrocoeniina</taxon>
        <taxon>Acroporidae</taxon>
        <taxon>Acropora</taxon>
    </lineage>
</organism>
<keyword evidence="2" id="KW-0176">Collagen</keyword>
<keyword evidence="3" id="KW-1185">Reference proteome</keyword>
<feature type="region of interest" description="Disordered" evidence="1">
    <location>
        <begin position="144"/>
        <end position="206"/>
    </location>
</feature>
<dbReference type="PANTHER" id="PTHR24637">
    <property type="entry name" value="COLLAGEN"/>
    <property type="match status" value="1"/>
</dbReference>
<dbReference type="EMBL" id="JARQWQ010000047">
    <property type="protein sequence ID" value="KAK2557909.1"/>
    <property type="molecule type" value="Genomic_DNA"/>
</dbReference>
<gene>
    <name evidence="2" type="ORF">P5673_019892</name>
</gene>
<dbReference type="GO" id="GO:0005581">
    <property type="term" value="C:collagen trimer"/>
    <property type="evidence" value="ECO:0007669"/>
    <property type="project" value="UniProtKB-KW"/>
</dbReference>
<sequence>MIQEIKLPTIVVLVSHITLKKTKQSRLGKVIEYAIKRRTEMVAQKSDPSFASLLTILSIVMYTGGFLRIELEFNKQKDKINQLESVVESMKKTSKGDDIAQLNTILRNRRSDYSTNKTENNHTADQRIISDKLVSVLRQELRQSVIDRRSRGPAGPPGPPGPRGKRGERGRRGNKGRSGNMGDNGIMGPPGKSGKQGIMGLPGSKS</sequence>
<dbReference type="Proteomes" id="UP001249851">
    <property type="component" value="Unassembled WGS sequence"/>
</dbReference>
<evidence type="ECO:0000313" key="3">
    <source>
        <dbReference type="Proteomes" id="UP001249851"/>
    </source>
</evidence>
<dbReference type="AlphaFoldDB" id="A0AAD9QAU3"/>
<evidence type="ECO:0000256" key="1">
    <source>
        <dbReference type="SAM" id="MobiDB-lite"/>
    </source>
</evidence>
<name>A0AAD9QAU3_ACRCE</name>
<reference evidence="2" key="1">
    <citation type="journal article" date="2023" name="G3 (Bethesda)">
        <title>Whole genome assembly and annotation of the endangered Caribbean coral Acropora cervicornis.</title>
        <authorList>
            <person name="Selwyn J.D."/>
            <person name="Vollmer S.V."/>
        </authorList>
    </citation>
    <scope>NUCLEOTIDE SEQUENCE</scope>
    <source>
        <strain evidence="2">K2</strain>
    </source>
</reference>
<dbReference type="InterPro" id="IPR008160">
    <property type="entry name" value="Collagen"/>
</dbReference>